<evidence type="ECO:0000256" key="24">
    <source>
        <dbReference type="ARBA" id="ARBA00046376"/>
    </source>
</evidence>
<evidence type="ECO:0000256" key="16">
    <source>
        <dbReference type="ARBA" id="ARBA00044900"/>
    </source>
</evidence>
<comment type="subcellular location">
    <subcellularLocation>
        <location evidence="1">Lysosome membrane</location>
        <topology evidence="1">Multi-pass membrane protein</topology>
    </subcellularLocation>
</comment>
<comment type="catalytic activity">
    <reaction evidence="11">
        <text>L-alpha-aminoacyl-L-histidine(out) = L-alpha-aminoacyl-L-histidine(in)</text>
        <dbReference type="Rhea" id="RHEA:79375"/>
        <dbReference type="ChEBI" id="CHEBI:229967"/>
    </reaction>
</comment>
<evidence type="ECO:0000256" key="19">
    <source>
        <dbReference type="ARBA" id="ARBA00044919"/>
    </source>
</evidence>
<feature type="transmembrane region" description="Helical" evidence="25">
    <location>
        <begin position="320"/>
        <end position="341"/>
    </location>
</feature>
<evidence type="ECO:0000256" key="12">
    <source>
        <dbReference type="ARBA" id="ARBA00044891"/>
    </source>
</evidence>
<comment type="function">
    <text evidence="23">Lysosomal dipeptide uniporter that selectively exports lysine, arginine or histidine-containing dipeptides with a net positive charge from the lysosome lumen into the cytosol. Could play a role in a specific type of protein O-glycosylation indirectly regulating macrophages migration and tissue invasion. Also essential for liver homeostasis.</text>
</comment>
<comment type="catalytic activity">
    <reaction evidence="20">
        <text>L-lysyl-glycine(out) = L-lysyl-glycine(in)</text>
        <dbReference type="Rhea" id="RHEA:79407"/>
        <dbReference type="ChEBI" id="CHEBI:191202"/>
    </reaction>
</comment>
<evidence type="ECO:0000256" key="15">
    <source>
        <dbReference type="ARBA" id="ARBA00044899"/>
    </source>
</evidence>
<comment type="catalytic activity">
    <reaction evidence="19">
        <text>L-alanyl-L-lysine(out) = L-alanyl-L-lysine(in)</text>
        <dbReference type="Rhea" id="RHEA:79415"/>
        <dbReference type="ChEBI" id="CHEBI:192470"/>
    </reaction>
</comment>
<comment type="catalytic activity">
    <reaction evidence="8">
        <text>L-lysyl-L-alanine(out) = L-lysyl-L-alanine(in)</text>
        <dbReference type="Rhea" id="RHEA:79399"/>
        <dbReference type="ChEBI" id="CHEBI:229954"/>
    </reaction>
</comment>
<evidence type="ECO:0000256" key="7">
    <source>
        <dbReference type="ARBA" id="ARBA00023228"/>
    </source>
</evidence>
<keyword evidence="27" id="KW-1185">Reference proteome</keyword>
<evidence type="ECO:0000256" key="2">
    <source>
        <dbReference type="ARBA" id="ARBA00008335"/>
    </source>
</evidence>
<dbReference type="PANTHER" id="PTHR23512">
    <property type="entry name" value="MAJOR FACILITATOR SUPERFAMILY DOMAIN-CONTAINING PROTEIN 1"/>
    <property type="match status" value="1"/>
</dbReference>
<evidence type="ECO:0000256" key="4">
    <source>
        <dbReference type="ARBA" id="ARBA00022692"/>
    </source>
</evidence>
<evidence type="ECO:0000256" key="13">
    <source>
        <dbReference type="ARBA" id="ARBA00044893"/>
    </source>
</evidence>
<feature type="transmembrane region" description="Helical" evidence="25">
    <location>
        <begin position="411"/>
        <end position="435"/>
    </location>
</feature>
<comment type="catalytic activity">
    <reaction evidence="9">
        <text>L-histidyl-glycine(out) = L-histidyl-glycine(in)</text>
        <dbReference type="Rhea" id="RHEA:79395"/>
        <dbReference type="ChEBI" id="CHEBI:229957"/>
    </reaction>
</comment>
<proteinExistence type="inferred from homology"/>
<feature type="transmembrane region" description="Helical" evidence="25">
    <location>
        <begin position="384"/>
        <end position="405"/>
    </location>
</feature>
<evidence type="ECO:0000256" key="23">
    <source>
        <dbReference type="ARBA" id="ARBA00045709"/>
    </source>
</evidence>
<comment type="catalytic activity">
    <reaction evidence="14">
        <text>L-aspartyl-L-lysine(out) = L-aspartyl-L-lysine(in)</text>
        <dbReference type="Rhea" id="RHEA:79411"/>
        <dbReference type="ChEBI" id="CHEBI:229953"/>
    </reaction>
</comment>
<comment type="catalytic activity">
    <reaction evidence="16">
        <text>L-lysyl-L-lysine(out) = L-lysyl-L-lysine(in)</text>
        <dbReference type="Rhea" id="RHEA:79403"/>
        <dbReference type="ChEBI" id="CHEBI:229956"/>
    </reaction>
</comment>
<comment type="catalytic activity">
    <reaction evidence="12">
        <text>L-lysyl-L-alpha-amino acid(out) = L-lysyl-L-alpha-amino acid(in)</text>
        <dbReference type="Rhea" id="RHEA:79387"/>
        <dbReference type="ChEBI" id="CHEBI:229965"/>
    </reaction>
</comment>
<sequence length="506" mass="58605">MYIQLSNFQRWRATIFTGLSLAFGTYAYTDFITLSQEFKQQYRFEIDNYPEFYSKLYALTLLITSFIVLLVGISCDHFGPQINLFVCQFLKVIFLLDNNPQLLFFSRIGLGVCVQNSGIMASAHIGTIFEQYELGLPVTTIGMLSVLGQAANMYFAHQINEKYGLLINTFASFVMNIFTLILLAYNFIEQMQIEKENEILQETLMENQQQSFQDICHKLQHNTSICSDDENKIHNWQQQWKQEQIDKQMQEEFNKCDNLPEEIQQELKDEVMSLPHQTPFHDRQTTFLNKSNFSIAQSQVSTKQEYREIFQNFTQYDYKFWVLVTIICLFTVVFTMVNMLGNTFVEEQWGMSPSDASQIESVFPMMAWFLPIFGKLVDKYSNQIDLMIAFAMLFSAMSQIFLIYINPLNGFILFGLAYVLKGATNVPALSLILGTNNLGFPLSIEKFLADVASFLFSFFVGDMKSYFGQNYEFVFLGNFILSTIALCFAIFLIIKLRKKQIAIENF</sequence>
<dbReference type="GO" id="GO:0022857">
    <property type="term" value="F:transmembrane transporter activity"/>
    <property type="evidence" value="ECO:0007669"/>
    <property type="project" value="InterPro"/>
</dbReference>
<reference evidence="26 27" key="1">
    <citation type="journal article" date="2015" name="Sci. Rep.">
        <title>Genome of the facultative scuticociliatosis pathogen Pseudocohnilembus persalinus provides insight into its virulence through horizontal gene transfer.</title>
        <authorList>
            <person name="Xiong J."/>
            <person name="Wang G."/>
            <person name="Cheng J."/>
            <person name="Tian M."/>
            <person name="Pan X."/>
            <person name="Warren A."/>
            <person name="Jiang C."/>
            <person name="Yuan D."/>
            <person name="Miao W."/>
        </authorList>
    </citation>
    <scope>NUCLEOTIDE SEQUENCE [LARGE SCALE GENOMIC DNA]</scope>
    <source>
        <strain evidence="26">36N120E</strain>
    </source>
</reference>
<evidence type="ECO:0000256" key="21">
    <source>
        <dbReference type="ARBA" id="ARBA00044985"/>
    </source>
</evidence>
<evidence type="ECO:0000256" key="22">
    <source>
        <dbReference type="ARBA" id="ARBA00045018"/>
    </source>
</evidence>
<gene>
    <name evidence="26" type="ORF">PPERSA_10268</name>
</gene>
<keyword evidence="3" id="KW-0813">Transport</keyword>
<dbReference type="InParanoid" id="A0A0V0R134"/>
<feature type="transmembrane region" description="Helical" evidence="25">
    <location>
        <begin position="163"/>
        <end position="185"/>
    </location>
</feature>
<evidence type="ECO:0000256" key="1">
    <source>
        <dbReference type="ARBA" id="ARBA00004155"/>
    </source>
</evidence>
<dbReference type="InterPro" id="IPR052187">
    <property type="entry name" value="MFSD1"/>
</dbReference>
<dbReference type="PANTHER" id="PTHR23512:SF3">
    <property type="entry name" value="MAJOR FACILITATOR SUPERFAMILY DOMAIN-CONTAINING PROTEIN 1"/>
    <property type="match status" value="1"/>
</dbReference>
<dbReference type="Gene3D" id="1.20.1250.20">
    <property type="entry name" value="MFS general substrate transporter like domains"/>
    <property type="match status" value="1"/>
</dbReference>
<evidence type="ECO:0000256" key="11">
    <source>
        <dbReference type="ARBA" id="ARBA00044884"/>
    </source>
</evidence>
<keyword evidence="6 25" id="KW-0472">Membrane</keyword>
<protein>
    <recommendedName>
        <fullName evidence="21">Lysosomal dipeptide transporter MFSD1</fullName>
    </recommendedName>
    <alternativeName>
        <fullName evidence="22">Major facilitator superfamily domain-containing protein 1</fullName>
    </alternativeName>
</protein>
<comment type="similarity">
    <text evidence="2">Belongs to the major facilitator superfamily.</text>
</comment>
<dbReference type="InterPro" id="IPR036259">
    <property type="entry name" value="MFS_trans_sf"/>
</dbReference>
<dbReference type="GO" id="GO:0005765">
    <property type="term" value="C:lysosomal membrane"/>
    <property type="evidence" value="ECO:0007669"/>
    <property type="project" value="UniProtKB-SubCell"/>
</dbReference>
<evidence type="ECO:0000256" key="14">
    <source>
        <dbReference type="ARBA" id="ARBA00044898"/>
    </source>
</evidence>
<dbReference type="Proteomes" id="UP000054937">
    <property type="component" value="Unassembled WGS sequence"/>
</dbReference>
<dbReference type="InterPro" id="IPR011701">
    <property type="entry name" value="MFS"/>
</dbReference>
<comment type="catalytic activity">
    <reaction evidence="10">
        <text>L-alpha-aminoacyl-L-arginine(out) = L-alpha-aminoacyl-L-arginine(in)</text>
        <dbReference type="Rhea" id="RHEA:79367"/>
        <dbReference type="ChEBI" id="CHEBI:229968"/>
    </reaction>
</comment>
<evidence type="ECO:0000256" key="9">
    <source>
        <dbReference type="ARBA" id="ARBA00044878"/>
    </source>
</evidence>
<evidence type="ECO:0000256" key="3">
    <source>
        <dbReference type="ARBA" id="ARBA00022448"/>
    </source>
</evidence>
<dbReference type="EMBL" id="LDAU01000078">
    <property type="protein sequence ID" value="KRX07880.1"/>
    <property type="molecule type" value="Genomic_DNA"/>
</dbReference>
<comment type="catalytic activity">
    <reaction evidence="17">
        <text>L-arginyl-glycine(out) = L-arginyl-glycine(in)</text>
        <dbReference type="Rhea" id="RHEA:79391"/>
        <dbReference type="ChEBI" id="CHEBI:229955"/>
    </reaction>
</comment>
<comment type="subunit">
    <text evidence="24">Homodimer. Interacts with lysosomal protein GLMP (via lumenal domain); the interaction starts while both proteins are still in the endoplasmic reticulum and is required for stabilization of MFSD1 in lysosomes but has no direct effect on its targeting to lysosomes or transporter activity.</text>
</comment>
<evidence type="ECO:0000256" key="10">
    <source>
        <dbReference type="ARBA" id="ARBA00044881"/>
    </source>
</evidence>
<comment type="catalytic activity">
    <reaction evidence="18">
        <text>L-histidyl-L-alpha-amino acid(out) = L-histidyl-L-alpha-amino acid(in)</text>
        <dbReference type="Rhea" id="RHEA:79379"/>
        <dbReference type="ChEBI" id="CHEBI:229964"/>
    </reaction>
</comment>
<evidence type="ECO:0000313" key="26">
    <source>
        <dbReference type="EMBL" id="KRX07880.1"/>
    </source>
</evidence>
<evidence type="ECO:0000256" key="5">
    <source>
        <dbReference type="ARBA" id="ARBA00022989"/>
    </source>
</evidence>
<dbReference type="AlphaFoldDB" id="A0A0V0R134"/>
<dbReference type="SUPFAM" id="SSF103473">
    <property type="entry name" value="MFS general substrate transporter"/>
    <property type="match status" value="1"/>
</dbReference>
<evidence type="ECO:0000256" key="6">
    <source>
        <dbReference type="ARBA" id="ARBA00023136"/>
    </source>
</evidence>
<evidence type="ECO:0000313" key="27">
    <source>
        <dbReference type="Proteomes" id="UP000054937"/>
    </source>
</evidence>
<organism evidence="26 27">
    <name type="scientific">Pseudocohnilembus persalinus</name>
    <name type="common">Ciliate</name>
    <dbReference type="NCBI Taxonomy" id="266149"/>
    <lineage>
        <taxon>Eukaryota</taxon>
        <taxon>Sar</taxon>
        <taxon>Alveolata</taxon>
        <taxon>Ciliophora</taxon>
        <taxon>Intramacronucleata</taxon>
        <taxon>Oligohymenophorea</taxon>
        <taxon>Scuticociliatia</taxon>
        <taxon>Philasterida</taxon>
        <taxon>Pseudocohnilembidae</taxon>
        <taxon>Pseudocohnilembus</taxon>
    </lineage>
</organism>
<comment type="catalytic activity">
    <reaction evidence="13">
        <text>L-alpha-aminoacyl-L-lysine(out) = L-alpha-aminoacyl-L-lysine(in)</text>
        <dbReference type="Rhea" id="RHEA:79383"/>
        <dbReference type="ChEBI" id="CHEBI:229966"/>
    </reaction>
</comment>
<comment type="catalytic activity">
    <reaction evidence="15">
        <text>L-arginyl-L-alpha-amino acid(out) = L-arginyl-L-alpha-amino acid(in)</text>
        <dbReference type="Rhea" id="RHEA:79371"/>
        <dbReference type="ChEBI" id="CHEBI:84315"/>
    </reaction>
</comment>
<keyword evidence="4 25" id="KW-0812">Transmembrane</keyword>
<dbReference type="Pfam" id="PF07690">
    <property type="entry name" value="MFS_1"/>
    <property type="match status" value="1"/>
</dbReference>
<feature type="transmembrane region" description="Helical" evidence="25">
    <location>
        <begin position="473"/>
        <end position="494"/>
    </location>
</feature>
<evidence type="ECO:0000256" key="8">
    <source>
        <dbReference type="ARBA" id="ARBA00044876"/>
    </source>
</evidence>
<feature type="transmembrane region" description="Helical" evidence="25">
    <location>
        <begin position="134"/>
        <end position="157"/>
    </location>
</feature>
<keyword evidence="5 25" id="KW-1133">Transmembrane helix</keyword>
<feature type="transmembrane region" description="Helical" evidence="25">
    <location>
        <begin position="53"/>
        <end position="71"/>
    </location>
</feature>
<comment type="caution">
    <text evidence="26">The sequence shown here is derived from an EMBL/GenBank/DDBJ whole genome shotgun (WGS) entry which is preliminary data.</text>
</comment>
<evidence type="ECO:0000256" key="25">
    <source>
        <dbReference type="SAM" id="Phobius"/>
    </source>
</evidence>
<keyword evidence="7" id="KW-0458">Lysosome</keyword>
<accession>A0A0V0R134</accession>
<evidence type="ECO:0000256" key="17">
    <source>
        <dbReference type="ARBA" id="ARBA00044903"/>
    </source>
</evidence>
<evidence type="ECO:0000256" key="20">
    <source>
        <dbReference type="ARBA" id="ARBA00044924"/>
    </source>
</evidence>
<evidence type="ECO:0000256" key="18">
    <source>
        <dbReference type="ARBA" id="ARBA00044912"/>
    </source>
</evidence>
<name>A0A0V0R134_PSEPJ</name>